<feature type="domain" description="HTH lacI-type" evidence="4">
    <location>
        <begin position="7"/>
        <end position="61"/>
    </location>
</feature>
<evidence type="ECO:0000256" key="1">
    <source>
        <dbReference type="ARBA" id="ARBA00023015"/>
    </source>
</evidence>
<dbReference type="Pfam" id="PF13377">
    <property type="entry name" value="Peripla_BP_3"/>
    <property type="match status" value="1"/>
</dbReference>
<dbReference type="Pfam" id="PF00356">
    <property type="entry name" value="LacI"/>
    <property type="match status" value="1"/>
</dbReference>
<keyword evidence="1" id="KW-0805">Transcription regulation</keyword>
<dbReference type="Proteomes" id="UP000217265">
    <property type="component" value="Chromosome"/>
</dbReference>
<dbReference type="InterPro" id="IPR028082">
    <property type="entry name" value="Peripla_BP_I"/>
</dbReference>
<evidence type="ECO:0000313" key="6">
    <source>
        <dbReference type="Proteomes" id="UP000217265"/>
    </source>
</evidence>
<organism evidence="5 6">
    <name type="scientific">Nibricoccus aquaticus</name>
    <dbReference type="NCBI Taxonomy" id="2576891"/>
    <lineage>
        <taxon>Bacteria</taxon>
        <taxon>Pseudomonadati</taxon>
        <taxon>Verrucomicrobiota</taxon>
        <taxon>Opitutia</taxon>
        <taxon>Opitutales</taxon>
        <taxon>Opitutaceae</taxon>
        <taxon>Nibricoccus</taxon>
    </lineage>
</organism>
<dbReference type="AlphaFoldDB" id="A0A290QGB7"/>
<dbReference type="GO" id="GO:0003700">
    <property type="term" value="F:DNA-binding transcription factor activity"/>
    <property type="evidence" value="ECO:0007669"/>
    <property type="project" value="TreeGrafter"/>
</dbReference>
<dbReference type="PANTHER" id="PTHR30146:SF109">
    <property type="entry name" value="HTH-TYPE TRANSCRIPTIONAL REGULATOR GALS"/>
    <property type="match status" value="1"/>
</dbReference>
<dbReference type="InterPro" id="IPR010982">
    <property type="entry name" value="Lambda_DNA-bd_dom_sf"/>
</dbReference>
<dbReference type="KEGG" id="vbh:CMV30_05055"/>
<name>A0A290QGB7_9BACT</name>
<dbReference type="OrthoDB" id="186303at2"/>
<dbReference type="CDD" id="cd01392">
    <property type="entry name" value="HTH_LacI"/>
    <property type="match status" value="1"/>
</dbReference>
<dbReference type="GO" id="GO:0000976">
    <property type="term" value="F:transcription cis-regulatory region binding"/>
    <property type="evidence" value="ECO:0007669"/>
    <property type="project" value="TreeGrafter"/>
</dbReference>
<sequence>MSKKTKVTITDVAKSAGVAVGTVSRVFNNHSDVNPDIASKVRDTAHQLGYRRIRQRRGTRETPVRRNGSAGDIGIVFFGMQDTLVQLPVVSTSLQGIESSLSAHGRSLLIANIPNGDRTPPFISEGRVEGLILKGPNQGELPSETDSELLRHIYRIPHVWVMGRLPNAKGDHCNFDTDSAGRLVAEHLHAKGHKRVAFMNPKPGQVQFEKVKSAFLSHASRLGLDGTLFEVPPPGKLTWPLPATTLQDNVDILTQRWAQMSAKSRPTAIFIPSDRTALQLYASLERLKMRVGTDVSVVSCNNEKSLVMNLSPMLTTIDVHADLIGRRAVDQLLWRMQHPGEEVSMQILIEPTLVQRGSVAQL</sequence>
<dbReference type="PANTHER" id="PTHR30146">
    <property type="entry name" value="LACI-RELATED TRANSCRIPTIONAL REPRESSOR"/>
    <property type="match status" value="1"/>
</dbReference>
<dbReference type="Gene3D" id="1.10.260.40">
    <property type="entry name" value="lambda repressor-like DNA-binding domains"/>
    <property type="match status" value="1"/>
</dbReference>
<evidence type="ECO:0000259" key="4">
    <source>
        <dbReference type="PROSITE" id="PS50932"/>
    </source>
</evidence>
<proteinExistence type="predicted"/>
<accession>A0A290QGB7</accession>
<dbReference type="SUPFAM" id="SSF47413">
    <property type="entry name" value="lambda repressor-like DNA-binding domains"/>
    <property type="match status" value="1"/>
</dbReference>
<dbReference type="Gene3D" id="3.40.50.2300">
    <property type="match status" value="2"/>
</dbReference>
<evidence type="ECO:0000256" key="3">
    <source>
        <dbReference type="ARBA" id="ARBA00023163"/>
    </source>
</evidence>
<reference evidence="5 6" key="1">
    <citation type="submission" date="2017-09" db="EMBL/GenBank/DDBJ databases">
        <title>Complete genome sequence of Verrucomicrobial strain HZ-65, isolated from freshwater.</title>
        <authorList>
            <person name="Choi A."/>
        </authorList>
    </citation>
    <scope>NUCLEOTIDE SEQUENCE [LARGE SCALE GENOMIC DNA]</scope>
    <source>
        <strain evidence="5 6">HZ-65</strain>
    </source>
</reference>
<dbReference type="RefSeq" id="WP_096055003.1">
    <property type="nucleotide sequence ID" value="NZ_CP023344.1"/>
</dbReference>
<keyword evidence="6" id="KW-1185">Reference proteome</keyword>
<dbReference type="SMART" id="SM00354">
    <property type="entry name" value="HTH_LACI"/>
    <property type="match status" value="1"/>
</dbReference>
<keyword evidence="2" id="KW-0238">DNA-binding</keyword>
<dbReference type="PROSITE" id="PS50932">
    <property type="entry name" value="HTH_LACI_2"/>
    <property type="match status" value="1"/>
</dbReference>
<dbReference type="CDD" id="cd06267">
    <property type="entry name" value="PBP1_LacI_sugar_binding-like"/>
    <property type="match status" value="1"/>
</dbReference>
<gene>
    <name evidence="5" type="ORF">CMV30_05055</name>
</gene>
<evidence type="ECO:0000256" key="2">
    <source>
        <dbReference type="ARBA" id="ARBA00023125"/>
    </source>
</evidence>
<protein>
    <recommendedName>
        <fullName evidence="4">HTH lacI-type domain-containing protein</fullName>
    </recommendedName>
</protein>
<keyword evidence="3" id="KW-0804">Transcription</keyword>
<dbReference type="InterPro" id="IPR000843">
    <property type="entry name" value="HTH_LacI"/>
</dbReference>
<dbReference type="InterPro" id="IPR046335">
    <property type="entry name" value="LacI/GalR-like_sensor"/>
</dbReference>
<dbReference type="SUPFAM" id="SSF53822">
    <property type="entry name" value="Periplasmic binding protein-like I"/>
    <property type="match status" value="1"/>
</dbReference>
<dbReference type="EMBL" id="CP023344">
    <property type="protein sequence ID" value="ATC63371.1"/>
    <property type="molecule type" value="Genomic_DNA"/>
</dbReference>
<evidence type="ECO:0000313" key="5">
    <source>
        <dbReference type="EMBL" id="ATC63371.1"/>
    </source>
</evidence>